<dbReference type="InterPro" id="IPR058067">
    <property type="entry name" value="CC_3452-like"/>
</dbReference>
<feature type="signal peptide" evidence="1">
    <location>
        <begin position="1"/>
        <end position="21"/>
    </location>
</feature>
<evidence type="ECO:0008006" key="4">
    <source>
        <dbReference type="Google" id="ProtNLM"/>
    </source>
</evidence>
<protein>
    <recommendedName>
        <fullName evidence="4">Secreted protein</fullName>
    </recommendedName>
</protein>
<keyword evidence="1" id="KW-0732">Signal</keyword>
<proteinExistence type="predicted"/>
<dbReference type="NCBIfam" id="NF047636">
    <property type="entry name" value="CC_3452_fam"/>
    <property type="match status" value="1"/>
</dbReference>
<reference evidence="2 3" key="1">
    <citation type="submission" date="2017-03" db="EMBL/GenBank/DDBJ databases">
        <title>Lifting the veil on microbial sulfur biogeochemistry in mining wastewaters.</title>
        <authorList>
            <person name="Kantor R.S."/>
            <person name="Colenbrander Nelson T."/>
            <person name="Marshall S."/>
            <person name="Bennett D."/>
            <person name="Apte S."/>
            <person name="Camacho D."/>
            <person name="Thomas B.C."/>
            <person name="Warren L.A."/>
            <person name="Banfield J.F."/>
        </authorList>
    </citation>
    <scope>NUCLEOTIDE SEQUENCE [LARGE SCALE GENOMIC DNA]</scope>
    <source>
        <strain evidence="2">32-68-21</strain>
    </source>
</reference>
<name>A0A258HJ21_9CAUL</name>
<dbReference type="Proteomes" id="UP000216147">
    <property type="component" value="Unassembled WGS sequence"/>
</dbReference>
<evidence type="ECO:0000256" key="1">
    <source>
        <dbReference type="SAM" id="SignalP"/>
    </source>
</evidence>
<organism evidence="2 3">
    <name type="scientific">Brevundimonas subvibrioides</name>
    <dbReference type="NCBI Taxonomy" id="74313"/>
    <lineage>
        <taxon>Bacteria</taxon>
        <taxon>Pseudomonadati</taxon>
        <taxon>Pseudomonadota</taxon>
        <taxon>Alphaproteobacteria</taxon>
        <taxon>Caulobacterales</taxon>
        <taxon>Caulobacteraceae</taxon>
        <taxon>Brevundimonas</taxon>
    </lineage>
</organism>
<dbReference type="InterPro" id="IPR058513">
    <property type="entry name" value="DUF8200"/>
</dbReference>
<comment type="caution">
    <text evidence="2">The sequence shown here is derived from an EMBL/GenBank/DDBJ whole genome shotgun (WGS) entry which is preliminary data.</text>
</comment>
<dbReference type="EMBL" id="NCEQ01000007">
    <property type="protein sequence ID" value="OYX57015.1"/>
    <property type="molecule type" value="Genomic_DNA"/>
</dbReference>
<accession>A0A258HJ21</accession>
<evidence type="ECO:0000313" key="3">
    <source>
        <dbReference type="Proteomes" id="UP000216147"/>
    </source>
</evidence>
<gene>
    <name evidence="2" type="ORF">B7Y86_09775</name>
</gene>
<feature type="chain" id="PRO_5012671956" description="Secreted protein" evidence="1">
    <location>
        <begin position="22"/>
        <end position="102"/>
    </location>
</feature>
<dbReference type="AlphaFoldDB" id="A0A258HJ21"/>
<sequence length="102" mass="10423">MRAVLPLLALCVAFAAAPAVAQAPSSAATRVVLADASRVPTRSTVIDGANWRCQGQTCTASGGADQPAPRACRRVAARLGPVTEFSWKGTTLSAEQLAVCNA</sequence>
<evidence type="ECO:0000313" key="2">
    <source>
        <dbReference type="EMBL" id="OYX57015.1"/>
    </source>
</evidence>
<dbReference type="Pfam" id="PF26624">
    <property type="entry name" value="DUF8200"/>
    <property type="match status" value="1"/>
</dbReference>